<evidence type="ECO:0000313" key="2">
    <source>
        <dbReference type="EMBL" id="GAA4553018.1"/>
    </source>
</evidence>
<organism evidence="2 3">
    <name type="scientific">Pseudonocardia xishanensis</name>
    <dbReference type="NCBI Taxonomy" id="630995"/>
    <lineage>
        <taxon>Bacteria</taxon>
        <taxon>Bacillati</taxon>
        <taxon>Actinomycetota</taxon>
        <taxon>Actinomycetes</taxon>
        <taxon>Pseudonocardiales</taxon>
        <taxon>Pseudonocardiaceae</taxon>
        <taxon>Pseudonocardia</taxon>
    </lineage>
</organism>
<name>A0ABP8RWZ8_9PSEU</name>
<evidence type="ECO:0000313" key="3">
    <source>
        <dbReference type="Proteomes" id="UP001501598"/>
    </source>
</evidence>
<protein>
    <submittedName>
        <fullName evidence="2">Uncharacterized protein</fullName>
    </submittedName>
</protein>
<keyword evidence="1" id="KW-0732">Signal</keyword>
<feature type="signal peptide" evidence="1">
    <location>
        <begin position="1"/>
        <end position="36"/>
    </location>
</feature>
<evidence type="ECO:0000256" key="1">
    <source>
        <dbReference type="SAM" id="SignalP"/>
    </source>
</evidence>
<comment type="caution">
    <text evidence="2">The sequence shown here is derived from an EMBL/GenBank/DDBJ whole genome shotgun (WGS) entry which is preliminary data.</text>
</comment>
<gene>
    <name evidence="2" type="ORF">GCM10023175_47970</name>
</gene>
<sequence>MSRHRRRPTRSATRLVGSAALAGAALATFAGGTANAATPDLVPDLAPVLTAPTGPEPAPAPTAPYVEPSATAFDDPINQHLDDAPAGVPVAGLIKSVAGAPTRLLPS</sequence>
<dbReference type="Proteomes" id="UP001501598">
    <property type="component" value="Unassembled WGS sequence"/>
</dbReference>
<accession>A0ABP8RWZ8</accession>
<keyword evidence="3" id="KW-1185">Reference proteome</keyword>
<dbReference type="RefSeq" id="WP_345422777.1">
    <property type="nucleotide sequence ID" value="NZ_BAABGT010000075.1"/>
</dbReference>
<dbReference type="EMBL" id="BAABGT010000075">
    <property type="protein sequence ID" value="GAA4553018.1"/>
    <property type="molecule type" value="Genomic_DNA"/>
</dbReference>
<proteinExistence type="predicted"/>
<feature type="chain" id="PRO_5046890896" evidence="1">
    <location>
        <begin position="37"/>
        <end position="107"/>
    </location>
</feature>
<reference evidence="3" key="1">
    <citation type="journal article" date="2019" name="Int. J. Syst. Evol. Microbiol.">
        <title>The Global Catalogue of Microorganisms (GCM) 10K type strain sequencing project: providing services to taxonomists for standard genome sequencing and annotation.</title>
        <authorList>
            <consortium name="The Broad Institute Genomics Platform"/>
            <consortium name="The Broad Institute Genome Sequencing Center for Infectious Disease"/>
            <person name="Wu L."/>
            <person name="Ma J."/>
        </authorList>
    </citation>
    <scope>NUCLEOTIDE SEQUENCE [LARGE SCALE GENOMIC DNA]</scope>
    <source>
        <strain evidence="3">JCM 17906</strain>
    </source>
</reference>